<dbReference type="EMBL" id="BDDD01000263">
    <property type="protein sequence ID" value="GAV62588.1"/>
    <property type="molecule type" value="Genomic_DNA"/>
</dbReference>
<dbReference type="Proteomes" id="UP000187406">
    <property type="component" value="Unassembled WGS sequence"/>
</dbReference>
<sequence>SGPCCCISLQHRGRFYISLQHSRSCKKKKKGILPRLLVPDTWFKGGIFPFLLLGGGRGRREGEREQARNEKERKKTGKQGEKIKRKNGRREEKKKMAEERKKEEKERKKEKRIRGGERESNSRNGSSVAQEGAVMPQIVRRKGSSYSPILLQFLSIRQLHC</sequence>
<proteinExistence type="predicted"/>
<dbReference type="InParanoid" id="A0A1Q3B3N2"/>
<gene>
    <name evidence="2" type="ORF">CFOL_v3_06111</name>
</gene>
<evidence type="ECO:0000256" key="1">
    <source>
        <dbReference type="SAM" id="MobiDB-lite"/>
    </source>
</evidence>
<comment type="caution">
    <text evidence="2">The sequence shown here is derived from an EMBL/GenBank/DDBJ whole genome shotgun (WGS) entry which is preliminary data.</text>
</comment>
<name>A0A1Q3B3N2_CEPFO</name>
<keyword evidence="3" id="KW-1185">Reference proteome</keyword>
<evidence type="ECO:0000313" key="2">
    <source>
        <dbReference type="EMBL" id="GAV62588.1"/>
    </source>
</evidence>
<evidence type="ECO:0000313" key="3">
    <source>
        <dbReference type="Proteomes" id="UP000187406"/>
    </source>
</evidence>
<feature type="compositionally biased region" description="Basic and acidic residues" evidence="1">
    <location>
        <begin position="89"/>
        <end position="121"/>
    </location>
</feature>
<feature type="non-terminal residue" evidence="2">
    <location>
        <position position="1"/>
    </location>
</feature>
<protein>
    <submittedName>
        <fullName evidence="2">Uncharacterized protein</fullName>
    </submittedName>
</protein>
<feature type="compositionally biased region" description="Basic and acidic residues" evidence="1">
    <location>
        <begin position="58"/>
        <end position="82"/>
    </location>
</feature>
<accession>A0A1Q3B3N2</accession>
<dbReference type="AlphaFoldDB" id="A0A1Q3B3N2"/>
<feature type="region of interest" description="Disordered" evidence="1">
    <location>
        <begin position="56"/>
        <end position="142"/>
    </location>
</feature>
<reference evidence="3" key="1">
    <citation type="submission" date="2016-04" db="EMBL/GenBank/DDBJ databases">
        <title>Cephalotus genome sequencing.</title>
        <authorList>
            <person name="Fukushima K."/>
            <person name="Hasebe M."/>
            <person name="Fang X."/>
        </authorList>
    </citation>
    <scope>NUCLEOTIDE SEQUENCE [LARGE SCALE GENOMIC DNA]</scope>
    <source>
        <strain evidence="3">cv. St1</strain>
    </source>
</reference>
<organism evidence="2 3">
    <name type="scientific">Cephalotus follicularis</name>
    <name type="common">Albany pitcher plant</name>
    <dbReference type="NCBI Taxonomy" id="3775"/>
    <lineage>
        <taxon>Eukaryota</taxon>
        <taxon>Viridiplantae</taxon>
        <taxon>Streptophyta</taxon>
        <taxon>Embryophyta</taxon>
        <taxon>Tracheophyta</taxon>
        <taxon>Spermatophyta</taxon>
        <taxon>Magnoliopsida</taxon>
        <taxon>eudicotyledons</taxon>
        <taxon>Gunneridae</taxon>
        <taxon>Pentapetalae</taxon>
        <taxon>rosids</taxon>
        <taxon>fabids</taxon>
        <taxon>Oxalidales</taxon>
        <taxon>Cephalotaceae</taxon>
        <taxon>Cephalotus</taxon>
    </lineage>
</organism>